<name>A0A0X8JQW6_9BACT</name>
<evidence type="ECO:0000256" key="1">
    <source>
        <dbReference type="SAM" id="Phobius"/>
    </source>
</evidence>
<accession>A0A0X8JQW6</accession>
<keyword evidence="1" id="KW-1133">Transmembrane helix</keyword>
<feature type="transmembrane region" description="Helical" evidence="1">
    <location>
        <begin position="247"/>
        <end position="268"/>
    </location>
</feature>
<dbReference type="KEGG" id="doa:AXF15_09045"/>
<organism evidence="3 4">
    <name type="scientific">Desulfomicrobium orale DSM 12838</name>
    <dbReference type="NCBI Taxonomy" id="888061"/>
    <lineage>
        <taxon>Bacteria</taxon>
        <taxon>Pseudomonadati</taxon>
        <taxon>Thermodesulfobacteriota</taxon>
        <taxon>Desulfovibrionia</taxon>
        <taxon>Desulfovibrionales</taxon>
        <taxon>Desulfomicrobiaceae</taxon>
        <taxon>Desulfomicrobium</taxon>
    </lineage>
</organism>
<keyword evidence="4" id="KW-1185">Reference proteome</keyword>
<dbReference type="GO" id="GO:0016020">
    <property type="term" value="C:membrane"/>
    <property type="evidence" value="ECO:0007669"/>
    <property type="project" value="InterPro"/>
</dbReference>
<dbReference type="Pfam" id="PF00892">
    <property type="entry name" value="EamA"/>
    <property type="match status" value="2"/>
</dbReference>
<dbReference type="EMBL" id="CP014230">
    <property type="protein sequence ID" value="AMD93233.1"/>
    <property type="molecule type" value="Genomic_DNA"/>
</dbReference>
<feature type="transmembrane region" description="Helical" evidence="1">
    <location>
        <begin position="68"/>
        <end position="87"/>
    </location>
</feature>
<keyword evidence="1" id="KW-0472">Membrane</keyword>
<feature type="transmembrane region" description="Helical" evidence="1">
    <location>
        <begin position="123"/>
        <end position="141"/>
    </location>
</feature>
<evidence type="ECO:0000313" key="3">
    <source>
        <dbReference type="EMBL" id="AMD93233.1"/>
    </source>
</evidence>
<sequence>MTLSFAGELAALTAAFIWAISTMIYARTGGRMPAMLLNLIKGSVAVGFLVLTVLILGDAPPELETRHWLWLAGSGLVGISIGDSAYFASIRRIGPAQTLLVESIAPPLTGLLAFFFLHESIGPWAWTGVFLTMGGILWVVTEHRPKERIHLPGLGFAALAALCQAAGMVMSREVMINTPITSLWAALVRLASATLALWVFLPLVRPDILRREVWRGMGAAGTWALFAVAVFLGTFLGIWLQQTALKLTSAAIAQTLVSVSPLFALGLARLGGQKISRRSLTGSIAALAGIALFFRQPGW</sequence>
<dbReference type="SUPFAM" id="SSF103481">
    <property type="entry name" value="Multidrug resistance efflux transporter EmrE"/>
    <property type="match status" value="2"/>
</dbReference>
<dbReference type="PANTHER" id="PTHR22911:SF137">
    <property type="entry name" value="SOLUTE CARRIER FAMILY 35 MEMBER G2-RELATED"/>
    <property type="match status" value="1"/>
</dbReference>
<feature type="domain" description="EamA" evidence="2">
    <location>
        <begin position="152"/>
        <end position="294"/>
    </location>
</feature>
<feature type="transmembrane region" description="Helical" evidence="1">
    <location>
        <begin position="38"/>
        <end position="56"/>
    </location>
</feature>
<dbReference type="AlphaFoldDB" id="A0A0X8JQW6"/>
<feature type="transmembrane region" description="Helical" evidence="1">
    <location>
        <begin position="183"/>
        <end position="204"/>
    </location>
</feature>
<dbReference type="STRING" id="888061.AXF15_09045"/>
<dbReference type="OrthoDB" id="6235706at2"/>
<dbReference type="RefSeq" id="WP_066606311.1">
    <property type="nucleotide sequence ID" value="NZ_CP014230.1"/>
</dbReference>
<proteinExistence type="predicted"/>
<dbReference type="PANTHER" id="PTHR22911">
    <property type="entry name" value="ACYL-MALONYL CONDENSING ENZYME-RELATED"/>
    <property type="match status" value="1"/>
</dbReference>
<evidence type="ECO:0000259" key="2">
    <source>
        <dbReference type="Pfam" id="PF00892"/>
    </source>
</evidence>
<keyword evidence="1" id="KW-0812">Transmembrane</keyword>
<dbReference type="Proteomes" id="UP000063964">
    <property type="component" value="Chromosome"/>
</dbReference>
<dbReference type="InterPro" id="IPR000620">
    <property type="entry name" value="EamA_dom"/>
</dbReference>
<feature type="transmembrane region" description="Helical" evidence="1">
    <location>
        <begin position="153"/>
        <end position="171"/>
    </location>
</feature>
<gene>
    <name evidence="3" type="ORF">AXF15_09045</name>
</gene>
<feature type="transmembrane region" description="Helical" evidence="1">
    <location>
        <begin position="99"/>
        <end position="117"/>
    </location>
</feature>
<protein>
    <recommendedName>
        <fullName evidence="2">EamA domain-containing protein</fullName>
    </recommendedName>
</protein>
<reference evidence="4" key="1">
    <citation type="submission" date="2016-02" db="EMBL/GenBank/DDBJ databases">
        <authorList>
            <person name="Holder M.E."/>
            <person name="Ajami N.J."/>
            <person name="Petrosino J.F."/>
        </authorList>
    </citation>
    <scope>NUCLEOTIDE SEQUENCE [LARGE SCALE GENOMIC DNA]</scope>
    <source>
        <strain evidence="4">DSM 12838</strain>
    </source>
</reference>
<feature type="transmembrane region" description="Helical" evidence="1">
    <location>
        <begin position="6"/>
        <end position="26"/>
    </location>
</feature>
<feature type="transmembrane region" description="Helical" evidence="1">
    <location>
        <begin position="280"/>
        <end position="298"/>
    </location>
</feature>
<evidence type="ECO:0000313" key="4">
    <source>
        <dbReference type="Proteomes" id="UP000063964"/>
    </source>
</evidence>
<feature type="domain" description="EamA" evidence="2">
    <location>
        <begin position="7"/>
        <end position="140"/>
    </location>
</feature>
<dbReference type="InterPro" id="IPR037185">
    <property type="entry name" value="EmrE-like"/>
</dbReference>
<feature type="transmembrane region" description="Helical" evidence="1">
    <location>
        <begin position="216"/>
        <end position="241"/>
    </location>
</feature>